<dbReference type="Proteomes" id="UP000000689">
    <property type="component" value="Chromosome 10"/>
</dbReference>
<dbReference type="InterPro" id="IPR000591">
    <property type="entry name" value="DEP_dom"/>
</dbReference>
<evidence type="ECO:0000256" key="5">
    <source>
        <dbReference type="SAM" id="MobiDB-lite"/>
    </source>
</evidence>
<evidence type="ECO:0000256" key="3">
    <source>
        <dbReference type="ARBA" id="ARBA00018529"/>
    </source>
</evidence>
<evidence type="ECO:0000256" key="1">
    <source>
        <dbReference type="ARBA" id="ARBA00004148"/>
    </source>
</evidence>
<dbReference type="Pfam" id="PF12257">
    <property type="entry name" value="IML1"/>
    <property type="match status" value="1"/>
</dbReference>
<dbReference type="InterPro" id="IPR048255">
    <property type="entry name" value="IML1_N"/>
</dbReference>
<dbReference type="GO" id="GO:2000785">
    <property type="term" value="P:regulation of autophagosome assembly"/>
    <property type="evidence" value="ECO:0007669"/>
    <property type="project" value="EnsemblFungi"/>
</dbReference>
<name>G0WHB6_NAUDC</name>
<dbReference type="EMBL" id="HE580276">
    <property type="protein sequence ID" value="CCD27194.1"/>
    <property type="molecule type" value="Genomic_DNA"/>
</dbReference>
<dbReference type="KEGG" id="ndi:NDAI_0J03020"/>
<dbReference type="PANTHER" id="PTHR13179">
    <property type="entry name" value="DEP DOMAIN CONTAINING PROTEIN 5"/>
    <property type="match status" value="1"/>
</dbReference>
<dbReference type="InterPro" id="IPR045838">
    <property type="entry name" value="DEPDC5_CTD"/>
</dbReference>
<feature type="compositionally biased region" description="Polar residues" evidence="5">
    <location>
        <begin position="1324"/>
        <end position="1336"/>
    </location>
</feature>
<dbReference type="GO" id="GO:0006995">
    <property type="term" value="P:cellular response to nitrogen starvation"/>
    <property type="evidence" value="ECO:0007669"/>
    <property type="project" value="EnsemblFungi"/>
</dbReference>
<dbReference type="OMA" id="SWMNATP"/>
<dbReference type="SMART" id="SM00049">
    <property type="entry name" value="DEP"/>
    <property type="match status" value="1"/>
</dbReference>
<comment type="similarity">
    <text evidence="2">Belongs to the IML1 family.</text>
</comment>
<feature type="region of interest" description="Disordered" evidence="5">
    <location>
        <begin position="1"/>
        <end position="23"/>
    </location>
</feature>
<dbReference type="SUPFAM" id="SSF46785">
    <property type="entry name" value="Winged helix' DNA-binding domain"/>
    <property type="match status" value="1"/>
</dbReference>
<dbReference type="HOGENOM" id="CLU_000935_1_1_1"/>
<evidence type="ECO:0000259" key="6">
    <source>
        <dbReference type="PROSITE" id="PS50186"/>
    </source>
</evidence>
<dbReference type="InterPro" id="IPR036388">
    <property type="entry name" value="WH-like_DNA-bd_sf"/>
</dbReference>
<dbReference type="eggNOG" id="KOG3572">
    <property type="taxonomic scope" value="Eukaryota"/>
</dbReference>
<dbReference type="RefSeq" id="XP_003672437.1">
    <property type="nucleotide sequence ID" value="XM_003672389.1"/>
</dbReference>
<evidence type="ECO:0000313" key="8">
    <source>
        <dbReference type="Proteomes" id="UP000000689"/>
    </source>
</evidence>
<dbReference type="CDD" id="cd04449">
    <property type="entry name" value="DEP_DEPDC5-like"/>
    <property type="match status" value="1"/>
</dbReference>
<dbReference type="GO" id="GO:0034599">
    <property type="term" value="P:cellular response to oxidative stress"/>
    <property type="evidence" value="ECO:0007669"/>
    <property type="project" value="EnsemblFungi"/>
</dbReference>
<organism evidence="7 8">
    <name type="scientific">Naumovozyma dairenensis (strain ATCC 10597 / BCRC 20456 / CBS 421 / NBRC 0211 / NRRL Y-12639)</name>
    <name type="common">Saccharomyces dairenensis</name>
    <dbReference type="NCBI Taxonomy" id="1071378"/>
    <lineage>
        <taxon>Eukaryota</taxon>
        <taxon>Fungi</taxon>
        <taxon>Dikarya</taxon>
        <taxon>Ascomycota</taxon>
        <taxon>Saccharomycotina</taxon>
        <taxon>Saccharomycetes</taxon>
        <taxon>Saccharomycetales</taxon>
        <taxon>Saccharomycetaceae</taxon>
        <taxon>Naumovozyma</taxon>
    </lineage>
</organism>
<dbReference type="GO" id="GO:0010508">
    <property type="term" value="P:positive regulation of autophagy"/>
    <property type="evidence" value="ECO:0007669"/>
    <property type="project" value="EnsemblFungi"/>
</dbReference>
<dbReference type="InterPro" id="IPR036390">
    <property type="entry name" value="WH_DNA-bd_sf"/>
</dbReference>
<feature type="domain" description="DEP" evidence="6">
    <location>
        <begin position="1228"/>
        <end position="1303"/>
    </location>
</feature>
<reference evidence="7 8" key="1">
    <citation type="journal article" date="2011" name="Proc. Natl. Acad. Sci. U.S.A.">
        <title>Evolutionary erosion of yeast sex chromosomes by mating-type switching accidents.</title>
        <authorList>
            <person name="Gordon J.L."/>
            <person name="Armisen D."/>
            <person name="Proux-Wera E."/>
            <person name="Oheigeartaigh S.S."/>
            <person name="Byrne K.P."/>
            <person name="Wolfe K.H."/>
        </authorList>
    </citation>
    <scope>NUCLEOTIDE SEQUENCE [LARGE SCALE GENOMIC DNA]</scope>
    <source>
        <strain evidence="8">ATCC 10597 / BCRC 20456 / CBS 421 / NBRC 0211 / NRRL Y-12639</strain>
    </source>
</reference>
<evidence type="ECO:0000256" key="2">
    <source>
        <dbReference type="ARBA" id="ARBA00005643"/>
    </source>
</evidence>
<dbReference type="STRING" id="1071378.G0WHB6"/>
<dbReference type="Gene3D" id="1.10.10.10">
    <property type="entry name" value="Winged helix-like DNA-binding domain superfamily/Winged helix DNA-binding domain"/>
    <property type="match status" value="1"/>
</dbReference>
<evidence type="ECO:0000313" key="7">
    <source>
        <dbReference type="EMBL" id="CCD27194.1"/>
    </source>
</evidence>
<accession>G0WHB6</accession>
<dbReference type="PROSITE" id="PS50186">
    <property type="entry name" value="DEP"/>
    <property type="match status" value="1"/>
</dbReference>
<dbReference type="GO" id="GO:0005774">
    <property type="term" value="C:vacuolar membrane"/>
    <property type="evidence" value="ECO:0007669"/>
    <property type="project" value="UniProtKB-SubCell"/>
</dbReference>
<dbReference type="GeneID" id="11494609"/>
<dbReference type="GO" id="GO:1990130">
    <property type="term" value="C:GATOR1 complex"/>
    <property type="evidence" value="ECO:0007669"/>
    <property type="project" value="EnsemblFungi"/>
</dbReference>
<proteinExistence type="inferred from homology"/>
<dbReference type="GO" id="GO:0005096">
    <property type="term" value="F:GTPase activator activity"/>
    <property type="evidence" value="ECO:0007669"/>
    <property type="project" value="EnsemblFungi"/>
</dbReference>
<feature type="region of interest" description="Disordered" evidence="5">
    <location>
        <begin position="1310"/>
        <end position="1336"/>
    </location>
</feature>
<comment type="subcellular location">
    <subcellularLocation>
        <location evidence="1">Vacuole membrane</location>
        <topology evidence="1">Peripheral membrane protein</topology>
    </subcellularLocation>
</comment>
<dbReference type="GO" id="GO:0051058">
    <property type="term" value="P:negative regulation of small GTPase mediated signal transduction"/>
    <property type="evidence" value="ECO:0007669"/>
    <property type="project" value="EnsemblFungi"/>
</dbReference>
<sequence length="1625" mass="188387">MFSSLRAKNTKKHQLSPSLNRPIPDQIHQVITTANTTTHPNTISLNAGNLIVGNNNNNNNNNNNINGETNENTFNIINDNSSTLRRRAPLSSSLHHIFNKRQSYQNNDRTTRIENITNTATNTNTTTATPIQYELEISYHESRISEDQILLNLEQLPDIKEGDLCQLKTIPIPNNNNNKNNDFINRKKKIYLIAKNFNQEIKRRSKGSLISIKSGQLQNLLDLPLKSKTILKKIQSVDSLIPQQQEIQQNKKQYHADLIEINIKDCLLNRGDMWDISSRLINSCVFMNEKLTFWNNIIRGTIKGIYKNGEKILSSYINENTKIIFRSESAKLIFLIQITQEMWDFDENGEQIFQKMINSFFPKIFKKWKNIDTHHNLTIAFAISIDRSSDTSFRNLKPGERLSNSIDYYRIVVDQVNIIHWVGIMDTLRKEFMNLTKDLLTIKTENNNRIINGQFAPVIKSNFLEMINFATTTLTNPFKQLDLRHTTTHLMIITPGTGLYDVDYDLLRLTGKKLLSLEMTMDLICLQRAPLHVVPLFRYLDYQGDLHYAIPNWFSIFFWNDNGNIEQWHPRCKIHDLQMMGLTENEICEEQEINPLQFFNKINTKSISQFMEQYDNEVFDYSNLEFKTTVFVANDMNIEKSIATSNDKNINDQTDTNIPLNNPDNIIQSKAIVWKGSKFASPVLEDVQKPQVLAAMYPTTATSDETKNSLNLDQVESNQPNGSLALDSLKGISKKHSLRDFTNRMLNKILPAKDIDGNSIRNSKSARSELNRNRRGDVLEREVDNNTNIIPMQSMPIIKKNLSMFGNQPNGKHNANSISPNAHSYQDTLNSSKISSLQDKKNYYNILDSTKSKLELKQTLNKKNYFNVPNETWLEIRNPSIPVEIENTDLFLPVRWKDVWPRLVPKRYSKWRSFTTPAELPTTISEFVSKHNFETNLFLGNHSVSLSIDQDLYNQTAKDLLRNMIYMRLVMGFQICFGDQVEKVEITHSNRRDGNNLSSCNIYIPDNKSADRFIIYMMIDLEIHRIECDNMNGIIDVKRYLRKDDLNPFDQVPTYRPLVKTRYQNDYRETMMDPIHVTRESLNWNQIDQALAGYTDYAQDKTWTGFRSKFVVLPAEIPTNTFTMTVNGRNETLTPEEIRVEGLRRLIASVTKARLKTEKEKVAEQTRKEEIQPEVMFYTGSLFNFVNDQQELLEKDVIDLKDSIFVKDDSKLNKDIDLRKLAYELQCGSNKLKLTNRNWHWKQHKNCFVGSEMVTWLILRFSDIESREEALEYGQHLMKSGLFVHVLNKHGFLDGHYFYQLSPKYVMESRTSSNAPTEELPSTIARSVTRKSTGSISETATTKLSLVMSNANSYSSATERHSGGLNDSETHEDSDVAKPNIILSNSLIIDVDPMKKSYKQEICTVHYDRVHNPEHCFHIRLEWLTTTPKLVDDLVGNWSRLCERYGLKLIEIPWEELCSIPTTNPFHSFVEIHLAINPWEDPEFYDNELYSKSKFYYHIYLLKSSGFLLDNRASKFLQDRDISFNIIYSWGKPQFKYAQYIHISGAYMAEIRENGDLFLAPNNVYISRVNPANIIGRINPSPKFTIDAQKIMLDFKDTCSSYEKLRVIYLEAKEKWNSDKIVDEY</sequence>
<protein>
    <recommendedName>
        <fullName evidence="3">Vacuolar membrane-associated protein IML1</fullName>
    </recommendedName>
    <alternativeName>
        <fullName evidence="4">Vacuolar membrane-associated protein iml1</fullName>
    </alternativeName>
</protein>
<dbReference type="Pfam" id="PF19418">
    <property type="entry name" value="DEPDC5_CTD"/>
    <property type="match status" value="1"/>
</dbReference>
<evidence type="ECO:0000256" key="4">
    <source>
        <dbReference type="ARBA" id="ARBA00021881"/>
    </source>
</evidence>
<dbReference type="PANTHER" id="PTHR13179:SF8">
    <property type="entry name" value="GATOR COMPLEX PROTEIN DEPDC5"/>
    <property type="match status" value="1"/>
</dbReference>
<dbReference type="GO" id="GO:0035556">
    <property type="term" value="P:intracellular signal transduction"/>
    <property type="evidence" value="ECO:0007669"/>
    <property type="project" value="InterPro"/>
</dbReference>
<dbReference type="OrthoDB" id="39497at2759"/>
<dbReference type="Pfam" id="PF00610">
    <property type="entry name" value="DEP"/>
    <property type="match status" value="1"/>
</dbReference>
<dbReference type="GO" id="GO:1904262">
    <property type="term" value="P:negative regulation of TORC1 signaling"/>
    <property type="evidence" value="ECO:0007669"/>
    <property type="project" value="EnsemblFungi"/>
</dbReference>
<keyword evidence="8" id="KW-1185">Reference proteome</keyword>
<dbReference type="InterPro" id="IPR027244">
    <property type="entry name" value="IML1"/>
</dbReference>
<gene>
    <name evidence="7" type="primary">NDAI0J03020</name>
    <name evidence="7" type="ordered locus">NDAI_0J03020</name>
</gene>